<evidence type="ECO:0000256" key="3">
    <source>
        <dbReference type="ARBA" id="ARBA00022737"/>
    </source>
</evidence>
<comment type="similarity">
    <text evidence="1 6">Belongs to the parvalbumin family.</text>
</comment>
<evidence type="ECO:0000256" key="6">
    <source>
        <dbReference type="RuleBase" id="RU368048"/>
    </source>
</evidence>
<dbReference type="Gene3D" id="1.10.238.10">
    <property type="entry name" value="EF-hand"/>
    <property type="match status" value="1"/>
</dbReference>
<dbReference type="InterPro" id="IPR011992">
    <property type="entry name" value="EF-hand-dom_pair"/>
</dbReference>
<name>A0AAV2ZPJ8_PYXAD</name>
<dbReference type="Pfam" id="PF13499">
    <property type="entry name" value="EF-hand_7"/>
    <property type="match status" value="1"/>
</dbReference>
<feature type="binding site" evidence="5">
    <location>
        <position position="49"/>
    </location>
    <ligand>
        <name>Ca(2+)</name>
        <dbReference type="ChEBI" id="CHEBI:29108"/>
        <label>1</label>
    </ligand>
</feature>
<reference evidence="8" key="1">
    <citation type="thesis" date="2020" institute="ProQuest LLC" country="789 East Eisenhower Parkway, Ann Arbor, MI, USA">
        <title>Comparative Genomics and Chromosome Evolution.</title>
        <authorList>
            <person name="Mudd A.B."/>
        </authorList>
    </citation>
    <scope>NUCLEOTIDE SEQUENCE</scope>
    <source>
        <strain evidence="8">1538</strain>
        <tissue evidence="8">Blood</tissue>
    </source>
</reference>
<organism evidence="8 9">
    <name type="scientific">Pyxicephalus adspersus</name>
    <name type="common">African bullfrog</name>
    <dbReference type="NCBI Taxonomy" id="30357"/>
    <lineage>
        <taxon>Eukaryota</taxon>
        <taxon>Metazoa</taxon>
        <taxon>Chordata</taxon>
        <taxon>Craniata</taxon>
        <taxon>Vertebrata</taxon>
        <taxon>Euteleostomi</taxon>
        <taxon>Amphibia</taxon>
        <taxon>Batrachia</taxon>
        <taxon>Anura</taxon>
        <taxon>Neobatrachia</taxon>
        <taxon>Ranoidea</taxon>
        <taxon>Pyxicephalidae</taxon>
        <taxon>Pyxicephalinae</taxon>
        <taxon>Pyxicephalus</taxon>
    </lineage>
</organism>
<dbReference type="AlphaFoldDB" id="A0AAV2ZPJ8"/>
<keyword evidence="4 5" id="KW-0106">Calcium</keyword>
<dbReference type="SUPFAM" id="SSF47473">
    <property type="entry name" value="EF-hand"/>
    <property type="match status" value="1"/>
</dbReference>
<protein>
    <recommendedName>
        <fullName evidence="6">Parvalbumin</fullName>
    </recommendedName>
</protein>
<dbReference type="PRINTS" id="PR01697">
    <property type="entry name" value="PARVALBUMIN"/>
</dbReference>
<keyword evidence="2 5" id="KW-0479">Metal-binding</keyword>
<dbReference type="EMBL" id="DYDO01000008">
    <property type="protein sequence ID" value="DBA20264.1"/>
    <property type="molecule type" value="Genomic_DNA"/>
</dbReference>
<evidence type="ECO:0000256" key="5">
    <source>
        <dbReference type="PIRSR" id="PIRSR608080-1"/>
    </source>
</evidence>
<gene>
    <name evidence="8" type="ORF">GDO54_015976</name>
</gene>
<evidence type="ECO:0000256" key="2">
    <source>
        <dbReference type="ARBA" id="ARBA00022723"/>
    </source>
</evidence>
<feature type="binding site" evidence="5">
    <location>
        <position position="97"/>
    </location>
    <ligand>
        <name>Ca(2+)</name>
        <dbReference type="ChEBI" id="CHEBI:29108"/>
        <label>2</label>
    </ligand>
</feature>
<feature type="domain" description="EF-hand" evidence="7">
    <location>
        <begin position="34"/>
        <end position="69"/>
    </location>
</feature>
<evidence type="ECO:0000259" key="7">
    <source>
        <dbReference type="PROSITE" id="PS50222"/>
    </source>
</evidence>
<feature type="binding site" evidence="5">
    <location>
        <position position="85"/>
    </location>
    <ligand>
        <name>Ca(2+)</name>
        <dbReference type="ChEBI" id="CHEBI:29108"/>
        <label>1</label>
    </ligand>
</feature>
<dbReference type="GO" id="GO:0005509">
    <property type="term" value="F:calcium ion binding"/>
    <property type="evidence" value="ECO:0007669"/>
    <property type="project" value="UniProtKB-UniRule"/>
</dbReference>
<keyword evidence="3" id="KW-0677">Repeat</keyword>
<dbReference type="SMART" id="SM00054">
    <property type="entry name" value="EFh"/>
    <property type="match status" value="1"/>
</dbReference>
<feature type="binding site" evidence="5">
    <location>
        <position position="58"/>
    </location>
    <ligand>
        <name>Ca(2+)</name>
        <dbReference type="ChEBI" id="CHEBI:29108"/>
        <label>1</label>
    </ligand>
</feature>
<dbReference type="PANTHER" id="PTHR11653">
    <property type="entry name" value="PARVALBUMIN ALPHA"/>
    <property type="match status" value="1"/>
</dbReference>
<dbReference type="InterPro" id="IPR008080">
    <property type="entry name" value="Parvalbumin"/>
</dbReference>
<evidence type="ECO:0000313" key="9">
    <source>
        <dbReference type="Proteomes" id="UP001181693"/>
    </source>
</evidence>
<evidence type="ECO:0000256" key="1">
    <source>
        <dbReference type="ARBA" id="ARBA00009753"/>
    </source>
</evidence>
<evidence type="ECO:0000256" key="4">
    <source>
        <dbReference type="ARBA" id="ARBA00022837"/>
    </source>
</evidence>
<dbReference type="GO" id="GO:0005737">
    <property type="term" value="C:cytoplasm"/>
    <property type="evidence" value="ECO:0007669"/>
    <property type="project" value="TreeGrafter"/>
</dbReference>
<dbReference type="PROSITE" id="PS50222">
    <property type="entry name" value="EF_HAND_2"/>
    <property type="match status" value="1"/>
</dbReference>
<feature type="binding site" evidence="5">
    <location>
        <position position="47"/>
    </location>
    <ligand>
        <name>Ca(2+)</name>
        <dbReference type="ChEBI" id="CHEBI:29108"/>
        <label>1</label>
    </ligand>
</feature>
<feature type="binding site" evidence="5">
    <location>
        <position position="53"/>
    </location>
    <ligand>
        <name>Ca(2+)</name>
        <dbReference type="ChEBI" id="CHEBI:29108"/>
        <label>1</label>
    </ligand>
</feature>
<accession>A0AAV2ZPJ8</accession>
<dbReference type="PANTHER" id="PTHR11653:SF4">
    <property type="entry name" value="ONCOMODULIN-2-RELATED"/>
    <property type="match status" value="1"/>
</dbReference>
<keyword evidence="9" id="KW-1185">Reference proteome</keyword>
<dbReference type="Proteomes" id="UP001181693">
    <property type="component" value="Unassembled WGS sequence"/>
</dbReference>
<dbReference type="InterPro" id="IPR018247">
    <property type="entry name" value="EF_Hand_1_Ca_BS"/>
</dbReference>
<feature type="binding site" evidence="5">
    <location>
        <position position="51"/>
    </location>
    <ligand>
        <name>Ca(2+)</name>
        <dbReference type="ChEBI" id="CHEBI:29108"/>
        <label>1</label>
    </ligand>
</feature>
<evidence type="ECO:0000313" key="8">
    <source>
        <dbReference type="EMBL" id="DBA20264.1"/>
    </source>
</evidence>
<sequence>MLSASNIDAALRECKAPDTFNHKEFLQTCGPFENTLSQVQELFQFLDDDRSGYIEEEELKNLLINFDPSARELTSETREFMAAADHDNDGRVGADGEFFLYQVCTKVAIKLQQNCNKKLYSM</sequence>
<dbReference type="PROSITE" id="PS00018">
    <property type="entry name" value="EF_HAND_1"/>
    <property type="match status" value="1"/>
</dbReference>
<dbReference type="InterPro" id="IPR002048">
    <property type="entry name" value="EF_hand_dom"/>
</dbReference>
<comment type="caution">
    <text evidence="8">The sequence shown here is derived from an EMBL/GenBank/DDBJ whole genome shotgun (WGS) entry which is preliminary data.</text>
</comment>
<proteinExistence type="inferred from homology"/>
<feature type="binding site" evidence="5">
    <location>
        <position position="89"/>
    </location>
    <ligand>
        <name>Ca(2+)</name>
        <dbReference type="ChEBI" id="CHEBI:29108"/>
        <label>1</label>
    </ligand>
</feature>
<feature type="binding site" evidence="5">
    <location>
        <position position="87"/>
    </location>
    <ligand>
        <name>Ca(2+)</name>
        <dbReference type="ChEBI" id="CHEBI:29108"/>
        <label>1</label>
    </ligand>
</feature>
<comment type="function">
    <text evidence="6">In muscle, parvalbumin is thought to be involved in relaxation after contraction. It binds two calcium ions.</text>
</comment>